<organism evidence="2 3">
    <name type="scientific">Pleurotus eryngii</name>
    <name type="common">Boletus of the steppes</name>
    <dbReference type="NCBI Taxonomy" id="5323"/>
    <lineage>
        <taxon>Eukaryota</taxon>
        <taxon>Fungi</taxon>
        <taxon>Dikarya</taxon>
        <taxon>Basidiomycota</taxon>
        <taxon>Agaricomycotina</taxon>
        <taxon>Agaricomycetes</taxon>
        <taxon>Agaricomycetidae</taxon>
        <taxon>Agaricales</taxon>
        <taxon>Pleurotineae</taxon>
        <taxon>Pleurotaceae</taxon>
        <taxon>Pleurotus</taxon>
    </lineage>
</organism>
<evidence type="ECO:0000313" key="2">
    <source>
        <dbReference type="EMBL" id="KAF9500704.1"/>
    </source>
</evidence>
<gene>
    <name evidence="2" type="ORF">BDN71DRAFT_1038484</name>
</gene>
<feature type="region of interest" description="Disordered" evidence="1">
    <location>
        <begin position="148"/>
        <end position="286"/>
    </location>
</feature>
<accession>A0A9P6A6W1</accession>
<protein>
    <submittedName>
        <fullName evidence="2">Uncharacterized protein</fullName>
    </submittedName>
</protein>
<sequence length="318" mass="33249">MPPPPAFGKAFNASVSNGSAQRLPESRATGSASAGMNHPKLPPRPPSALSRGPNAELVSVEPRISHNISDPGPPAEAEIDPDESFGFLSDDDAFLAAVDLGEGDLGRPIDPDEGLGGPALSANSVQSESEILDTNRHVSGQAQHVRFQEASHQERGALPGATRPSARIESGVGQRATIGAEQSRAAMPSSTTGSSANSHQPRSGTPSMGGFHFPAGVNPTQENPQLPARNGQRLTLGSGILGLNKDQPPQRRMTAGMGLGNQNQRLNPPGGDGSAKPSFQLPVDRRQSNINIMQRGVKREILGNLDIGAEGDVKRPRH</sequence>
<name>A0A9P6A6W1_PLEER</name>
<feature type="region of interest" description="Disordered" evidence="1">
    <location>
        <begin position="1"/>
        <end position="82"/>
    </location>
</feature>
<keyword evidence="3" id="KW-1185">Reference proteome</keyword>
<feature type="compositionally biased region" description="Polar residues" evidence="1">
    <location>
        <begin position="188"/>
        <end position="206"/>
    </location>
</feature>
<proteinExistence type="predicted"/>
<evidence type="ECO:0000313" key="3">
    <source>
        <dbReference type="Proteomes" id="UP000807025"/>
    </source>
</evidence>
<dbReference type="AlphaFoldDB" id="A0A9P6A6W1"/>
<dbReference type="EMBL" id="MU154526">
    <property type="protein sequence ID" value="KAF9500704.1"/>
    <property type="molecule type" value="Genomic_DNA"/>
</dbReference>
<feature type="region of interest" description="Disordered" evidence="1">
    <location>
        <begin position="103"/>
        <end position="129"/>
    </location>
</feature>
<dbReference type="Proteomes" id="UP000807025">
    <property type="component" value="Unassembled WGS sequence"/>
</dbReference>
<evidence type="ECO:0000256" key="1">
    <source>
        <dbReference type="SAM" id="MobiDB-lite"/>
    </source>
</evidence>
<reference evidence="2" key="1">
    <citation type="submission" date="2020-11" db="EMBL/GenBank/DDBJ databases">
        <authorList>
            <consortium name="DOE Joint Genome Institute"/>
            <person name="Ahrendt S."/>
            <person name="Riley R."/>
            <person name="Andreopoulos W."/>
            <person name="Labutti K."/>
            <person name="Pangilinan J."/>
            <person name="Ruiz-Duenas F.J."/>
            <person name="Barrasa J.M."/>
            <person name="Sanchez-Garcia M."/>
            <person name="Camarero S."/>
            <person name="Miyauchi S."/>
            <person name="Serrano A."/>
            <person name="Linde D."/>
            <person name="Babiker R."/>
            <person name="Drula E."/>
            <person name="Ayuso-Fernandez I."/>
            <person name="Pacheco R."/>
            <person name="Padilla G."/>
            <person name="Ferreira P."/>
            <person name="Barriuso J."/>
            <person name="Kellner H."/>
            <person name="Castanera R."/>
            <person name="Alfaro M."/>
            <person name="Ramirez L."/>
            <person name="Pisabarro A.G."/>
            <person name="Kuo A."/>
            <person name="Tritt A."/>
            <person name="Lipzen A."/>
            <person name="He G."/>
            <person name="Yan M."/>
            <person name="Ng V."/>
            <person name="Cullen D."/>
            <person name="Martin F."/>
            <person name="Rosso M.-N."/>
            <person name="Henrissat B."/>
            <person name="Hibbett D."/>
            <person name="Martinez A.T."/>
            <person name="Grigoriev I.V."/>
        </authorList>
    </citation>
    <scope>NUCLEOTIDE SEQUENCE</scope>
    <source>
        <strain evidence="2">ATCC 90797</strain>
    </source>
</reference>
<dbReference type="OrthoDB" id="3071366at2759"/>
<comment type="caution">
    <text evidence="2">The sequence shown here is derived from an EMBL/GenBank/DDBJ whole genome shotgun (WGS) entry which is preliminary data.</text>
</comment>